<dbReference type="OrthoDB" id="2804480at2759"/>
<sequence>MGQDIRAPEVIDDEATHASANSTTASSVSVSLGYRLRSRGLQTTRTQRALVRMYSRDEYTVHQIGEYMNLTPSAIWAAIRNEAGDNLDEDRGYCDGIVGDVINVDAVDIRDLQSDREAQAEELEVEKVLQGDARTSCATHEDPDSDLEVIGLWPTSLVRPKKMGTRERQRQPRTSRPGPLTSPGPSQFTSVASMGARRSLPRASGKSSKMKQRGVEQTSIASPAEVRASQPSPVRAFLGELAYPLGRLGDAIIAFGITTNLELDVFSGMREEWVLLQAFLFEKHGVTPLEWIVLKSGLEARAAKQNTH</sequence>
<dbReference type="InParanoid" id="S8FYU6"/>
<dbReference type="Proteomes" id="UP000015241">
    <property type="component" value="Unassembled WGS sequence"/>
</dbReference>
<feature type="compositionally biased region" description="Polar residues" evidence="1">
    <location>
        <begin position="183"/>
        <end position="192"/>
    </location>
</feature>
<feature type="region of interest" description="Disordered" evidence="1">
    <location>
        <begin position="158"/>
        <end position="227"/>
    </location>
</feature>
<evidence type="ECO:0000313" key="3">
    <source>
        <dbReference type="Proteomes" id="UP000015241"/>
    </source>
</evidence>
<evidence type="ECO:0000313" key="2">
    <source>
        <dbReference type="EMBL" id="EPT03385.1"/>
    </source>
</evidence>
<keyword evidence="3" id="KW-1185">Reference proteome</keyword>
<dbReference type="AlphaFoldDB" id="S8FYU6"/>
<proteinExistence type="predicted"/>
<dbReference type="HOGENOM" id="CLU_903262_0_0_1"/>
<dbReference type="EMBL" id="KE504130">
    <property type="protein sequence ID" value="EPT03385.1"/>
    <property type="molecule type" value="Genomic_DNA"/>
</dbReference>
<name>S8FYU6_FOMSC</name>
<accession>S8FYU6</accession>
<evidence type="ECO:0000256" key="1">
    <source>
        <dbReference type="SAM" id="MobiDB-lite"/>
    </source>
</evidence>
<organism evidence="2 3">
    <name type="scientific">Fomitopsis schrenkii</name>
    <name type="common">Brown rot fungus</name>
    <dbReference type="NCBI Taxonomy" id="2126942"/>
    <lineage>
        <taxon>Eukaryota</taxon>
        <taxon>Fungi</taxon>
        <taxon>Dikarya</taxon>
        <taxon>Basidiomycota</taxon>
        <taxon>Agaricomycotina</taxon>
        <taxon>Agaricomycetes</taxon>
        <taxon>Polyporales</taxon>
        <taxon>Fomitopsis</taxon>
    </lineage>
</organism>
<reference evidence="2 3" key="1">
    <citation type="journal article" date="2012" name="Science">
        <title>The Paleozoic origin of enzymatic lignin decomposition reconstructed from 31 fungal genomes.</title>
        <authorList>
            <person name="Floudas D."/>
            <person name="Binder M."/>
            <person name="Riley R."/>
            <person name="Barry K."/>
            <person name="Blanchette R.A."/>
            <person name="Henrissat B."/>
            <person name="Martinez A.T."/>
            <person name="Otillar R."/>
            <person name="Spatafora J.W."/>
            <person name="Yadav J.S."/>
            <person name="Aerts A."/>
            <person name="Benoit I."/>
            <person name="Boyd A."/>
            <person name="Carlson A."/>
            <person name="Copeland A."/>
            <person name="Coutinho P.M."/>
            <person name="de Vries R.P."/>
            <person name="Ferreira P."/>
            <person name="Findley K."/>
            <person name="Foster B."/>
            <person name="Gaskell J."/>
            <person name="Glotzer D."/>
            <person name="Gorecki P."/>
            <person name="Heitman J."/>
            <person name="Hesse C."/>
            <person name="Hori C."/>
            <person name="Igarashi K."/>
            <person name="Jurgens J.A."/>
            <person name="Kallen N."/>
            <person name="Kersten P."/>
            <person name="Kohler A."/>
            <person name="Kuees U."/>
            <person name="Kumar T.K.A."/>
            <person name="Kuo A."/>
            <person name="LaButti K."/>
            <person name="Larrondo L.F."/>
            <person name="Lindquist E."/>
            <person name="Ling A."/>
            <person name="Lombard V."/>
            <person name="Lucas S."/>
            <person name="Lundell T."/>
            <person name="Martin R."/>
            <person name="McLaughlin D.J."/>
            <person name="Morgenstern I."/>
            <person name="Morin E."/>
            <person name="Murat C."/>
            <person name="Nagy L.G."/>
            <person name="Nolan M."/>
            <person name="Ohm R.A."/>
            <person name="Patyshakuliyeva A."/>
            <person name="Rokas A."/>
            <person name="Ruiz-Duenas F.J."/>
            <person name="Sabat G."/>
            <person name="Salamov A."/>
            <person name="Samejima M."/>
            <person name="Schmutz J."/>
            <person name="Slot J.C."/>
            <person name="St John F."/>
            <person name="Stenlid J."/>
            <person name="Sun H."/>
            <person name="Sun S."/>
            <person name="Syed K."/>
            <person name="Tsang A."/>
            <person name="Wiebenga A."/>
            <person name="Young D."/>
            <person name="Pisabarro A."/>
            <person name="Eastwood D.C."/>
            <person name="Martin F."/>
            <person name="Cullen D."/>
            <person name="Grigoriev I.V."/>
            <person name="Hibbett D.S."/>
        </authorList>
    </citation>
    <scope>NUCLEOTIDE SEQUENCE</scope>
    <source>
        <strain evidence="3">FP-58527</strain>
    </source>
</reference>
<gene>
    <name evidence="2" type="ORF">FOMPIDRAFT_1022382</name>
</gene>
<protein>
    <submittedName>
        <fullName evidence="2">Uncharacterized protein</fullName>
    </submittedName>
</protein>